<dbReference type="SUPFAM" id="SSF56801">
    <property type="entry name" value="Acetyl-CoA synthetase-like"/>
    <property type="match status" value="1"/>
</dbReference>
<accession>A0A2T0ZWR1</accession>
<dbReference type="EMBL" id="PVUE01000014">
    <property type="protein sequence ID" value="PRZ40724.1"/>
    <property type="molecule type" value="Genomic_DNA"/>
</dbReference>
<dbReference type="Pfam" id="PF13193">
    <property type="entry name" value="AMP-binding_C"/>
    <property type="match status" value="1"/>
</dbReference>
<dbReference type="RefSeq" id="WP_106349907.1">
    <property type="nucleotide sequence ID" value="NZ_PVUE01000014.1"/>
</dbReference>
<dbReference type="InterPro" id="IPR025110">
    <property type="entry name" value="AMP-bd_C"/>
</dbReference>
<dbReference type="InterPro" id="IPR000873">
    <property type="entry name" value="AMP-dep_synth/lig_dom"/>
</dbReference>
<proteinExistence type="predicted"/>
<name>A0A2T0ZWR1_9ACTN</name>
<evidence type="ECO:0000259" key="1">
    <source>
        <dbReference type="Pfam" id="PF00501"/>
    </source>
</evidence>
<dbReference type="AlphaFoldDB" id="A0A2T0ZWR1"/>
<dbReference type="InterPro" id="IPR045851">
    <property type="entry name" value="AMP-bd_C_sf"/>
</dbReference>
<dbReference type="PANTHER" id="PTHR43767">
    <property type="entry name" value="LONG-CHAIN-FATTY-ACID--COA LIGASE"/>
    <property type="match status" value="1"/>
</dbReference>
<sequence>MTWYSYAESDPDRLAIVGDEVRLTFGELSNQVNQIIHALDELGVGRGDAVAIVLPNEWEYLPLELACLSTERYVVPVNRHLTAPEIAYILGNSEPKLVLTNADLLPTVREAADEAGLPGSDRIYTTGDPQSESAWSKVWAAKPTDPPQRRLSGSVMFYSSGTTGKPKGIKRALSGLTPQAESELGRETWEMLNLTTEPGVHVVAAPMYHSAPNALTLSALGRGVTIAFPPASRFDAETFLEFAQRIGMTESFMVPTMFQRLLRLPDDTRKRFDSSTIRAVVHAGAPCPVSVKQAMIEWWGPVLEEFYGSTESSVVTTVNSKQWLDAPGTVGAARPGWQIQIRGADGEPAEPGVEGLIYSLGSTPFDYVKDPDKTAATWDGNALLIGDIGKLDEQGRLFVLDRRTDLILSGGVNIYPAEIEFVLVEHPSVVDVVVIGVPDEEWGQRVVAIVQPTDEAEWGELSEELMRFCQGRLAKYKQPSRIEITEELPRMATGKISRSRVREAYVGT</sequence>
<dbReference type="Pfam" id="PF00501">
    <property type="entry name" value="AMP-binding"/>
    <property type="match status" value="1"/>
</dbReference>
<protein>
    <submittedName>
        <fullName evidence="3">Long-chain acyl-CoA synthetase</fullName>
    </submittedName>
</protein>
<dbReference type="GO" id="GO:0016878">
    <property type="term" value="F:acid-thiol ligase activity"/>
    <property type="evidence" value="ECO:0007669"/>
    <property type="project" value="UniProtKB-ARBA"/>
</dbReference>
<dbReference type="OrthoDB" id="9803968at2"/>
<organism evidence="3 4">
    <name type="scientific">Antricoccus suffuscus</name>
    <dbReference type="NCBI Taxonomy" id="1629062"/>
    <lineage>
        <taxon>Bacteria</taxon>
        <taxon>Bacillati</taxon>
        <taxon>Actinomycetota</taxon>
        <taxon>Actinomycetes</taxon>
        <taxon>Geodermatophilales</taxon>
        <taxon>Antricoccaceae</taxon>
        <taxon>Antricoccus</taxon>
    </lineage>
</organism>
<dbReference type="InterPro" id="IPR020845">
    <property type="entry name" value="AMP-binding_CS"/>
</dbReference>
<dbReference type="PANTHER" id="PTHR43767:SF1">
    <property type="entry name" value="NONRIBOSOMAL PEPTIDE SYNTHASE PES1 (EUROFUNG)-RELATED"/>
    <property type="match status" value="1"/>
</dbReference>
<evidence type="ECO:0000313" key="4">
    <source>
        <dbReference type="Proteomes" id="UP000237752"/>
    </source>
</evidence>
<feature type="domain" description="AMP-dependent synthetase/ligase" evidence="1">
    <location>
        <begin position="7"/>
        <end position="361"/>
    </location>
</feature>
<dbReference type="InterPro" id="IPR042099">
    <property type="entry name" value="ANL_N_sf"/>
</dbReference>
<dbReference type="Proteomes" id="UP000237752">
    <property type="component" value="Unassembled WGS sequence"/>
</dbReference>
<dbReference type="Gene3D" id="3.40.50.12780">
    <property type="entry name" value="N-terminal domain of ligase-like"/>
    <property type="match status" value="1"/>
</dbReference>
<comment type="caution">
    <text evidence="3">The sequence shown here is derived from an EMBL/GenBank/DDBJ whole genome shotgun (WGS) entry which is preliminary data.</text>
</comment>
<gene>
    <name evidence="3" type="ORF">CLV47_11421</name>
</gene>
<evidence type="ECO:0000313" key="3">
    <source>
        <dbReference type="EMBL" id="PRZ40724.1"/>
    </source>
</evidence>
<keyword evidence="4" id="KW-1185">Reference proteome</keyword>
<reference evidence="3 4" key="1">
    <citation type="submission" date="2018-03" db="EMBL/GenBank/DDBJ databases">
        <title>Genomic Encyclopedia of Archaeal and Bacterial Type Strains, Phase II (KMG-II): from individual species to whole genera.</title>
        <authorList>
            <person name="Goeker M."/>
        </authorList>
    </citation>
    <scope>NUCLEOTIDE SEQUENCE [LARGE SCALE GENOMIC DNA]</scope>
    <source>
        <strain evidence="3 4">DSM 100065</strain>
    </source>
</reference>
<dbReference type="PROSITE" id="PS00455">
    <property type="entry name" value="AMP_BINDING"/>
    <property type="match status" value="1"/>
</dbReference>
<evidence type="ECO:0000259" key="2">
    <source>
        <dbReference type="Pfam" id="PF13193"/>
    </source>
</evidence>
<feature type="domain" description="AMP-binding enzyme C-terminal" evidence="2">
    <location>
        <begin position="418"/>
        <end position="495"/>
    </location>
</feature>
<dbReference type="InterPro" id="IPR050237">
    <property type="entry name" value="ATP-dep_AMP-bd_enzyme"/>
</dbReference>
<dbReference type="Gene3D" id="3.30.300.30">
    <property type="match status" value="1"/>
</dbReference>